<dbReference type="STRING" id="686832.A0A0C2YBT7"/>
<evidence type="ECO:0000256" key="1">
    <source>
        <dbReference type="PIRSR" id="PIRSR640198-1"/>
    </source>
</evidence>
<dbReference type="OrthoDB" id="439046at2759"/>
<dbReference type="InterPro" id="IPR003812">
    <property type="entry name" value="Fido"/>
</dbReference>
<dbReference type="EMBL" id="KN831770">
    <property type="protein sequence ID" value="KIM47313.1"/>
    <property type="molecule type" value="Genomic_DNA"/>
</dbReference>
<proteinExistence type="predicted"/>
<dbReference type="Gene3D" id="1.10.3290.10">
    <property type="entry name" value="Fido-like domain"/>
    <property type="match status" value="1"/>
</dbReference>
<dbReference type="SUPFAM" id="SSF140931">
    <property type="entry name" value="Fic-like"/>
    <property type="match status" value="1"/>
</dbReference>
<dbReference type="PANTHER" id="PTHR13504">
    <property type="entry name" value="FIDO DOMAIN-CONTAINING PROTEIN DDB_G0283145"/>
    <property type="match status" value="1"/>
</dbReference>
<reference evidence="5" key="2">
    <citation type="submission" date="2015-01" db="EMBL/GenBank/DDBJ databases">
        <title>Evolutionary Origins and Diversification of the Mycorrhizal Mutualists.</title>
        <authorList>
            <consortium name="DOE Joint Genome Institute"/>
            <consortium name="Mycorrhizal Genomics Consortium"/>
            <person name="Kohler A."/>
            <person name="Kuo A."/>
            <person name="Nagy L.G."/>
            <person name="Floudas D."/>
            <person name="Copeland A."/>
            <person name="Barry K.W."/>
            <person name="Cichocki N."/>
            <person name="Veneault-Fourrey C."/>
            <person name="LaButti K."/>
            <person name="Lindquist E.A."/>
            <person name="Lipzen A."/>
            <person name="Lundell T."/>
            <person name="Morin E."/>
            <person name="Murat C."/>
            <person name="Riley R."/>
            <person name="Ohm R."/>
            <person name="Sun H."/>
            <person name="Tunlid A."/>
            <person name="Henrissat B."/>
            <person name="Grigoriev I.V."/>
            <person name="Hibbett D.S."/>
            <person name="Martin F."/>
        </authorList>
    </citation>
    <scope>NUCLEOTIDE SEQUENCE [LARGE SCALE GENOMIC DNA]</scope>
    <source>
        <strain evidence="5">h7</strain>
    </source>
</reference>
<gene>
    <name evidence="4" type="ORF">M413DRAFT_64116</name>
</gene>
<dbReference type="HOGENOM" id="CLU_126117_0_0_1"/>
<dbReference type="InterPro" id="IPR040198">
    <property type="entry name" value="Fido_containing"/>
</dbReference>
<keyword evidence="2" id="KW-0067">ATP-binding</keyword>
<evidence type="ECO:0000259" key="3">
    <source>
        <dbReference type="PROSITE" id="PS51459"/>
    </source>
</evidence>
<dbReference type="PANTHER" id="PTHR13504:SF38">
    <property type="entry name" value="FIDO DOMAIN-CONTAINING PROTEIN"/>
    <property type="match status" value="1"/>
</dbReference>
<evidence type="ECO:0000313" key="5">
    <source>
        <dbReference type="Proteomes" id="UP000053424"/>
    </source>
</evidence>
<evidence type="ECO:0000313" key="4">
    <source>
        <dbReference type="EMBL" id="KIM47313.1"/>
    </source>
</evidence>
<feature type="binding site" evidence="2">
    <location>
        <begin position="113"/>
        <end position="114"/>
    </location>
    <ligand>
        <name>ATP</name>
        <dbReference type="ChEBI" id="CHEBI:30616"/>
    </ligand>
</feature>
<evidence type="ECO:0000256" key="2">
    <source>
        <dbReference type="PIRSR" id="PIRSR640198-2"/>
    </source>
</evidence>
<feature type="binding site" evidence="2">
    <location>
        <begin position="81"/>
        <end position="88"/>
    </location>
    <ligand>
        <name>ATP</name>
        <dbReference type="ChEBI" id="CHEBI:30616"/>
    </ligand>
</feature>
<keyword evidence="2" id="KW-0547">Nucleotide-binding</keyword>
<reference evidence="4 5" key="1">
    <citation type="submission" date="2014-04" db="EMBL/GenBank/DDBJ databases">
        <authorList>
            <consortium name="DOE Joint Genome Institute"/>
            <person name="Kuo A."/>
            <person name="Gay G."/>
            <person name="Dore J."/>
            <person name="Kohler A."/>
            <person name="Nagy L.G."/>
            <person name="Floudas D."/>
            <person name="Copeland A."/>
            <person name="Barry K.W."/>
            <person name="Cichocki N."/>
            <person name="Veneault-Fourrey C."/>
            <person name="LaButti K."/>
            <person name="Lindquist E.A."/>
            <person name="Lipzen A."/>
            <person name="Lundell T."/>
            <person name="Morin E."/>
            <person name="Murat C."/>
            <person name="Sun H."/>
            <person name="Tunlid A."/>
            <person name="Henrissat B."/>
            <person name="Grigoriev I.V."/>
            <person name="Hibbett D.S."/>
            <person name="Martin F."/>
            <person name="Nordberg H.P."/>
            <person name="Cantor M.N."/>
            <person name="Hua S.X."/>
        </authorList>
    </citation>
    <scope>NUCLEOTIDE SEQUENCE [LARGE SCALE GENOMIC DNA]</scope>
    <source>
        <strain evidence="5">h7</strain>
    </source>
</reference>
<dbReference type="AlphaFoldDB" id="A0A0C2YBT7"/>
<dbReference type="Proteomes" id="UP000053424">
    <property type="component" value="Unassembled WGS sequence"/>
</dbReference>
<dbReference type="Pfam" id="PF02661">
    <property type="entry name" value="Fic"/>
    <property type="match status" value="1"/>
</dbReference>
<dbReference type="InterPro" id="IPR036597">
    <property type="entry name" value="Fido-like_dom_sf"/>
</dbReference>
<keyword evidence="5" id="KW-1185">Reference proteome</keyword>
<feature type="active site" evidence="1">
    <location>
        <position position="77"/>
    </location>
</feature>
<accession>A0A0C2YBT7</accession>
<organism evidence="4 5">
    <name type="scientific">Hebeloma cylindrosporum</name>
    <dbReference type="NCBI Taxonomy" id="76867"/>
    <lineage>
        <taxon>Eukaryota</taxon>
        <taxon>Fungi</taxon>
        <taxon>Dikarya</taxon>
        <taxon>Basidiomycota</taxon>
        <taxon>Agaricomycotina</taxon>
        <taxon>Agaricomycetes</taxon>
        <taxon>Agaricomycetidae</taxon>
        <taxon>Agaricales</taxon>
        <taxon>Agaricineae</taxon>
        <taxon>Hymenogastraceae</taxon>
        <taxon>Hebeloma</taxon>
    </lineage>
</organism>
<dbReference type="PROSITE" id="PS51459">
    <property type="entry name" value="FIDO"/>
    <property type="match status" value="1"/>
</dbReference>
<dbReference type="GO" id="GO:0005524">
    <property type="term" value="F:ATP binding"/>
    <property type="evidence" value="ECO:0007669"/>
    <property type="project" value="UniProtKB-KW"/>
</dbReference>
<protein>
    <recommendedName>
        <fullName evidence="3">Fido domain-containing protein</fullName>
    </recommendedName>
</protein>
<sequence>MKTCQYTDLHYIPAGKTREETRKTVIVAGTYKIECCPFPRVDEELEYICKMAKQWIKSWRNPFATASWIHLVLVRCHPFEDGNGRIVRLLASIPLINHGYPPISVGLAQRADYYAAINKAYEGDHNALIECMLQGMKETIASVQSL</sequence>
<feature type="domain" description="Fido" evidence="3">
    <location>
        <begin position="1"/>
        <end position="134"/>
    </location>
</feature>
<name>A0A0C2YBT7_HEBCY</name>